<organism evidence="6 7">
    <name type="scientific">Alkalicoccus halolimnae</name>
    <dbReference type="NCBI Taxonomy" id="1667239"/>
    <lineage>
        <taxon>Bacteria</taxon>
        <taxon>Bacillati</taxon>
        <taxon>Bacillota</taxon>
        <taxon>Bacilli</taxon>
        <taxon>Bacillales</taxon>
        <taxon>Bacillaceae</taxon>
        <taxon>Alkalicoccus</taxon>
    </lineage>
</organism>
<feature type="region of interest" description="Disordered" evidence="4">
    <location>
        <begin position="229"/>
        <end position="254"/>
    </location>
</feature>
<keyword evidence="7" id="KW-1185">Reference proteome</keyword>
<dbReference type="EMBL" id="CP144914">
    <property type="protein sequence ID" value="WWD79471.1"/>
    <property type="molecule type" value="Genomic_DNA"/>
</dbReference>
<feature type="domain" description="Serine aminopeptidase S33" evidence="5">
    <location>
        <begin position="4"/>
        <end position="210"/>
    </location>
</feature>
<protein>
    <submittedName>
        <fullName evidence="6">Alpha/beta fold hydrolase</fullName>
    </submittedName>
</protein>
<reference evidence="6 7" key="1">
    <citation type="submission" date="2024-01" db="EMBL/GenBank/DDBJ databases">
        <title>Complete Genome Sequence of Alkalicoccus halolimnae BZ-SZ-XJ29T, a Moderately Halophilic Bacterium Isolated from a Salt Lake.</title>
        <authorList>
            <person name="Zhao B."/>
        </authorList>
    </citation>
    <scope>NUCLEOTIDE SEQUENCE [LARGE SCALE GENOMIC DNA]</scope>
    <source>
        <strain evidence="6 7">BZ-SZ-XJ29</strain>
    </source>
</reference>
<feature type="active site" description="Charge relay system" evidence="2">
    <location>
        <position position="207"/>
    </location>
</feature>
<dbReference type="RefSeq" id="WP_147804390.1">
    <property type="nucleotide sequence ID" value="NZ_CP144914.1"/>
</dbReference>
<evidence type="ECO:0000256" key="1">
    <source>
        <dbReference type="ARBA" id="ARBA00022801"/>
    </source>
</evidence>
<name>A0A5C7FF55_9BACI</name>
<dbReference type="InterPro" id="IPR029058">
    <property type="entry name" value="AB_hydrolase_fold"/>
</dbReference>
<dbReference type="KEGG" id="ahal:FTX54_013880"/>
<feature type="active site" description="Nucleophile" evidence="2">
    <location>
        <position position="78"/>
    </location>
</feature>
<evidence type="ECO:0000313" key="7">
    <source>
        <dbReference type="Proteomes" id="UP000321816"/>
    </source>
</evidence>
<feature type="binding site" evidence="3">
    <location>
        <position position="79"/>
    </location>
    <ligand>
        <name>substrate</name>
    </ligand>
</feature>
<accession>A0A5C7FF55</accession>
<dbReference type="OrthoDB" id="9786110at2"/>
<dbReference type="PANTHER" id="PTHR43798">
    <property type="entry name" value="MONOACYLGLYCEROL LIPASE"/>
    <property type="match status" value="1"/>
</dbReference>
<dbReference type="Gene3D" id="3.40.50.1820">
    <property type="entry name" value="alpha/beta hydrolase"/>
    <property type="match status" value="1"/>
</dbReference>
<dbReference type="GO" id="GO:0052689">
    <property type="term" value="F:carboxylic ester hydrolase activity"/>
    <property type="evidence" value="ECO:0007669"/>
    <property type="project" value="InterPro"/>
</dbReference>
<dbReference type="Proteomes" id="UP000321816">
    <property type="component" value="Chromosome"/>
</dbReference>
<evidence type="ECO:0000256" key="2">
    <source>
        <dbReference type="PIRSR" id="PIRSR017388-1"/>
    </source>
</evidence>
<feature type="active site" description="Charge relay system" evidence="2">
    <location>
        <position position="177"/>
    </location>
</feature>
<sequence>MIGCLIIHGFTGTPKEVYDIQSHFEKNSWLVYTPELPGHDGTRESLKDAKYKTWVYKARVALEELMKRCDEVYVVGFSMGGVIAGYLAAQYPITKLVLISSAVFYLNPKQIAEDLKGWVLEGFRGELDQNDVYHFYREKIKRTPVAATLEFAKLVKKLRFALEDITVPTLIVQGDKDGLVPVRSAEYIYEKIRSEDKQIFFFENAKHYIWYGDQKEAFLTKLNHFLKGPENDKNPGRRSRLSHDENSTTETIHI</sequence>
<feature type="binding site" evidence="3">
    <location>
        <position position="10"/>
    </location>
    <ligand>
        <name>substrate</name>
    </ligand>
</feature>
<dbReference type="InterPro" id="IPR012354">
    <property type="entry name" value="Esterase_lipase"/>
</dbReference>
<dbReference type="PANTHER" id="PTHR43798:SF31">
    <property type="entry name" value="AB HYDROLASE SUPERFAMILY PROTEIN YCLE"/>
    <property type="match status" value="1"/>
</dbReference>
<evidence type="ECO:0000256" key="3">
    <source>
        <dbReference type="PIRSR" id="PIRSR017388-2"/>
    </source>
</evidence>
<evidence type="ECO:0000256" key="4">
    <source>
        <dbReference type="SAM" id="MobiDB-lite"/>
    </source>
</evidence>
<dbReference type="SUPFAM" id="SSF53474">
    <property type="entry name" value="alpha/beta-Hydrolases"/>
    <property type="match status" value="1"/>
</dbReference>
<dbReference type="AlphaFoldDB" id="A0A5C7FF55"/>
<evidence type="ECO:0000259" key="5">
    <source>
        <dbReference type="Pfam" id="PF12146"/>
    </source>
</evidence>
<dbReference type="Pfam" id="PF12146">
    <property type="entry name" value="Hydrolase_4"/>
    <property type="match status" value="1"/>
</dbReference>
<evidence type="ECO:0000313" key="6">
    <source>
        <dbReference type="EMBL" id="WWD79471.1"/>
    </source>
</evidence>
<dbReference type="InterPro" id="IPR022742">
    <property type="entry name" value="Hydrolase_4"/>
</dbReference>
<proteinExistence type="predicted"/>
<gene>
    <name evidence="6" type="ORF">FTX54_013880</name>
</gene>
<dbReference type="PIRSF" id="PIRSF017388">
    <property type="entry name" value="Esterase_lipase"/>
    <property type="match status" value="1"/>
</dbReference>
<dbReference type="GO" id="GO:0016020">
    <property type="term" value="C:membrane"/>
    <property type="evidence" value="ECO:0007669"/>
    <property type="project" value="TreeGrafter"/>
</dbReference>
<keyword evidence="1 6" id="KW-0378">Hydrolase</keyword>
<dbReference type="InterPro" id="IPR050266">
    <property type="entry name" value="AB_hydrolase_sf"/>
</dbReference>